<dbReference type="STRING" id="13706.A0A1X2HGY0"/>
<dbReference type="Gene3D" id="3.40.50.10810">
    <property type="entry name" value="Tandem AAA-ATPase domain"/>
    <property type="match status" value="1"/>
</dbReference>
<comment type="subcellular location">
    <subcellularLocation>
        <location evidence="1">Nucleus</location>
    </subcellularLocation>
</comment>
<dbReference type="InterPro" id="IPR000330">
    <property type="entry name" value="SNF2_N"/>
</dbReference>
<dbReference type="PROSITE" id="PS51192">
    <property type="entry name" value="HELICASE_ATP_BIND_1"/>
    <property type="match status" value="1"/>
</dbReference>
<dbReference type="Gene3D" id="3.40.50.300">
    <property type="entry name" value="P-loop containing nucleotide triphosphate hydrolases"/>
    <property type="match status" value="1"/>
</dbReference>
<reference evidence="12 13" key="1">
    <citation type="submission" date="2016-07" db="EMBL/GenBank/DDBJ databases">
        <title>Pervasive Adenine N6-methylation of Active Genes in Fungi.</title>
        <authorList>
            <consortium name="DOE Joint Genome Institute"/>
            <person name="Mondo S.J."/>
            <person name="Dannebaum R.O."/>
            <person name="Kuo R.C."/>
            <person name="Labutti K."/>
            <person name="Haridas S."/>
            <person name="Kuo A."/>
            <person name="Salamov A."/>
            <person name="Ahrendt S.R."/>
            <person name="Lipzen A."/>
            <person name="Sullivan W."/>
            <person name="Andreopoulos W.B."/>
            <person name="Clum A."/>
            <person name="Lindquist E."/>
            <person name="Daum C."/>
            <person name="Ramamoorthy G.K."/>
            <person name="Gryganskyi A."/>
            <person name="Culley D."/>
            <person name="Magnuson J.K."/>
            <person name="James T.Y."/>
            <person name="O'Malley M.A."/>
            <person name="Stajich J.E."/>
            <person name="Spatafora J.W."/>
            <person name="Visel A."/>
            <person name="Grigoriev I.V."/>
        </authorList>
    </citation>
    <scope>NUCLEOTIDE SEQUENCE [LARGE SCALE GENOMIC DNA]</scope>
    <source>
        <strain evidence="12 13">NRRL 2496</strain>
    </source>
</reference>
<dbReference type="SMART" id="SM00487">
    <property type="entry name" value="DEXDc"/>
    <property type="match status" value="1"/>
</dbReference>
<comment type="caution">
    <text evidence="12">The sequence shown here is derived from an EMBL/GenBank/DDBJ whole genome shotgun (WGS) entry which is preliminary data.</text>
</comment>
<keyword evidence="9" id="KW-0175">Coiled coil</keyword>
<dbReference type="GO" id="GO:0003677">
    <property type="term" value="F:DNA binding"/>
    <property type="evidence" value="ECO:0007669"/>
    <property type="project" value="UniProtKB-KW"/>
</dbReference>
<keyword evidence="4 12" id="KW-0378">Hydrolase</keyword>
<dbReference type="PANTHER" id="PTHR45797">
    <property type="entry name" value="RAD54-LIKE"/>
    <property type="match status" value="1"/>
</dbReference>
<evidence type="ECO:0000313" key="13">
    <source>
        <dbReference type="Proteomes" id="UP000242180"/>
    </source>
</evidence>
<dbReference type="OrthoDB" id="2020972at2759"/>
<dbReference type="InterPro" id="IPR044574">
    <property type="entry name" value="ARIP4-like"/>
</dbReference>
<evidence type="ECO:0000256" key="4">
    <source>
        <dbReference type="ARBA" id="ARBA00022801"/>
    </source>
</evidence>
<keyword evidence="5" id="KW-0347">Helicase</keyword>
<dbReference type="Pfam" id="PF00271">
    <property type="entry name" value="Helicase_C"/>
    <property type="match status" value="1"/>
</dbReference>
<feature type="domain" description="Helicase C-terminal" evidence="11">
    <location>
        <begin position="500"/>
        <end position="652"/>
    </location>
</feature>
<dbReference type="InterPro" id="IPR027417">
    <property type="entry name" value="P-loop_NTPase"/>
</dbReference>
<evidence type="ECO:0000256" key="1">
    <source>
        <dbReference type="ARBA" id="ARBA00004123"/>
    </source>
</evidence>
<gene>
    <name evidence="12" type="ORF">BCR43DRAFT_491006</name>
</gene>
<dbReference type="InterPro" id="IPR014001">
    <property type="entry name" value="Helicase_ATP-bd"/>
</dbReference>
<dbReference type="PROSITE" id="PS51194">
    <property type="entry name" value="HELICASE_CTER"/>
    <property type="match status" value="1"/>
</dbReference>
<keyword evidence="6" id="KW-0067">ATP-binding</keyword>
<evidence type="ECO:0000256" key="9">
    <source>
        <dbReference type="SAM" id="Coils"/>
    </source>
</evidence>
<dbReference type="SUPFAM" id="SSF52540">
    <property type="entry name" value="P-loop containing nucleoside triphosphate hydrolases"/>
    <property type="match status" value="2"/>
</dbReference>
<keyword evidence="7" id="KW-0238">DNA-binding</keyword>
<keyword evidence="13" id="KW-1185">Reference proteome</keyword>
<evidence type="ECO:0000259" key="10">
    <source>
        <dbReference type="PROSITE" id="PS51192"/>
    </source>
</evidence>
<dbReference type="GO" id="GO:0016887">
    <property type="term" value="F:ATP hydrolysis activity"/>
    <property type="evidence" value="ECO:0007669"/>
    <property type="project" value="InterPro"/>
</dbReference>
<comment type="similarity">
    <text evidence="2">Belongs to the SNF2/RAD54 helicase family.</text>
</comment>
<feature type="domain" description="Helicase ATP-binding" evidence="10">
    <location>
        <begin position="124"/>
        <end position="317"/>
    </location>
</feature>
<keyword evidence="3" id="KW-0547">Nucleotide-binding</keyword>
<dbReference type="PANTHER" id="PTHR45797:SF1">
    <property type="entry name" value="HELICASE ARIP4"/>
    <property type="match status" value="1"/>
</dbReference>
<dbReference type="AlphaFoldDB" id="A0A1X2HGY0"/>
<name>A0A1X2HGY0_SYNRA</name>
<proteinExistence type="inferred from homology"/>
<dbReference type="InParanoid" id="A0A1X2HGY0"/>
<dbReference type="InterPro" id="IPR001650">
    <property type="entry name" value="Helicase_C-like"/>
</dbReference>
<protein>
    <submittedName>
        <fullName evidence="12">P-loop containing nucleoside triphosphate hydrolase protein</fullName>
    </submittedName>
</protein>
<evidence type="ECO:0000313" key="12">
    <source>
        <dbReference type="EMBL" id="ORY98191.1"/>
    </source>
</evidence>
<dbReference type="InterPro" id="IPR049730">
    <property type="entry name" value="SNF2/RAD54-like_C"/>
</dbReference>
<evidence type="ECO:0000256" key="5">
    <source>
        <dbReference type="ARBA" id="ARBA00022806"/>
    </source>
</evidence>
<dbReference type="GO" id="GO:0004386">
    <property type="term" value="F:helicase activity"/>
    <property type="evidence" value="ECO:0007669"/>
    <property type="project" value="UniProtKB-KW"/>
</dbReference>
<evidence type="ECO:0000259" key="11">
    <source>
        <dbReference type="PROSITE" id="PS51194"/>
    </source>
</evidence>
<dbReference type="CDD" id="cd18793">
    <property type="entry name" value="SF2_C_SNF"/>
    <property type="match status" value="1"/>
</dbReference>
<sequence length="742" mass="84698">MDAGSPSAADHAFDLASDVSQPFLTTSLRDRLAVPPPDYNLPQKRSLHFDAVDDSFPTLPPPSSRGVFAREALKRWFQKSQNPEENVLVRDGYVFIDANSEIPLPSNFVSVLKPHQVEGVSFIWKQTIRMDGCILAHTMGLGKTLQTIVFLAILIREINNGNPHIPKHLINKRILLLSPLTTLAHWVNELERWIPYDSSYSTGHIYNYNDNASSYASTQQRISYLKRWYNGGGIMLMSYEAFRSLVDRDDAQIKTCLVDPGPAVLIADEGHRIKNEEARISLLLSKLKTPTRICLTGSPLQNNLTELYCLLKFVSPSLSDSIVDFRNEYMVPIQNVYADSAASTRYMAKRLLYQLQLLTSQVINRQGSSILQKDLPPKTEYYILCRLTDLQLHLYSTLLVKLSALKMNNALGVMFLLRVICNHPSLLATALERREEEQRQRIKSKMEKMEEDMDFLHESDIALEDGLANIVGLLKEYFYSELPSDSEDPKYSDKLQIALKIIRECKAIGDKVILVSHSIMTLDYLEKLLQDMRYNVSRIDGNTPSGERQPIIDVFNTNPSKHVLLLSSRAGSLGVNITGANRMILYDSSWNPWHEEQSIGRVYRYGQTRPVVIYRLACYDTGEHRLLTQSLHKLAITSRVVDNFRMQLQERDEVRKSYFTMPSNDAEKQEILFTIEDPVMEEIADDYRDTIVDVWHGDVVTQQETVIESELSKQDLASTRKYVRTVWQAAAQTRAAMTRHLL</sequence>
<dbReference type="SMART" id="SM00490">
    <property type="entry name" value="HELICc"/>
    <property type="match status" value="1"/>
</dbReference>
<accession>A0A1X2HGY0</accession>
<organism evidence="12 13">
    <name type="scientific">Syncephalastrum racemosum</name>
    <name type="common">Filamentous fungus</name>
    <dbReference type="NCBI Taxonomy" id="13706"/>
    <lineage>
        <taxon>Eukaryota</taxon>
        <taxon>Fungi</taxon>
        <taxon>Fungi incertae sedis</taxon>
        <taxon>Mucoromycota</taxon>
        <taxon>Mucoromycotina</taxon>
        <taxon>Mucoromycetes</taxon>
        <taxon>Mucorales</taxon>
        <taxon>Syncephalastraceae</taxon>
        <taxon>Syncephalastrum</taxon>
    </lineage>
</organism>
<keyword evidence="8" id="KW-0539">Nucleus</keyword>
<dbReference type="GO" id="GO:0005634">
    <property type="term" value="C:nucleus"/>
    <property type="evidence" value="ECO:0007669"/>
    <property type="project" value="UniProtKB-SubCell"/>
</dbReference>
<feature type="coiled-coil region" evidence="9">
    <location>
        <begin position="428"/>
        <end position="459"/>
    </location>
</feature>
<evidence type="ECO:0000256" key="7">
    <source>
        <dbReference type="ARBA" id="ARBA00023125"/>
    </source>
</evidence>
<evidence type="ECO:0000256" key="2">
    <source>
        <dbReference type="ARBA" id="ARBA00007025"/>
    </source>
</evidence>
<evidence type="ECO:0000256" key="3">
    <source>
        <dbReference type="ARBA" id="ARBA00022741"/>
    </source>
</evidence>
<dbReference type="Proteomes" id="UP000242180">
    <property type="component" value="Unassembled WGS sequence"/>
</dbReference>
<evidence type="ECO:0000256" key="6">
    <source>
        <dbReference type="ARBA" id="ARBA00022840"/>
    </source>
</evidence>
<dbReference type="GO" id="GO:0005524">
    <property type="term" value="F:ATP binding"/>
    <property type="evidence" value="ECO:0007669"/>
    <property type="project" value="UniProtKB-KW"/>
</dbReference>
<dbReference type="InterPro" id="IPR038718">
    <property type="entry name" value="SNF2-like_sf"/>
</dbReference>
<dbReference type="EMBL" id="MCGN01000004">
    <property type="protein sequence ID" value="ORY98191.1"/>
    <property type="molecule type" value="Genomic_DNA"/>
</dbReference>
<evidence type="ECO:0000256" key="8">
    <source>
        <dbReference type="ARBA" id="ARBA00023242"/>
    </source>
</evidence>
<dbReference type="Pfam" id="PF00176">
    <property type="entry name" value="SNF2-rel_dom"/>
    <property type="match status" value="1"/>
</dbReference>